<dbReference type="PANTHER" id="PTHR11236:SF48">
    <property type="entry name" value="ISOCHORISMATE SYNTHASE MENF"/>
    <property type="match status" value="1"/>
</dbReference>
<reference evidence="18 19" key="1">
    <citation type="submission" date="2020-01" db="EMBL/GenBank/DDBJ databases">
        <title>Anaeroalcalibacter tamaniensis gen. nov., sp. nov., moderately halophilic strictly anaerobic fermenter bacterium from mud volcano of Taman peninsula.</title>
        <authorList>
            <person name="Frolova A."/>
            <person name="Merkel A.Y."/>
            <person name="Slobodkin A.I."/>
        </authorList>
    </citation>
    <scope>NUCLEOTIDE SEQUENCE [LARGE SCALE GENOMIC DNA]</scope>
    <source>
        <strain evidence="18 19">F-3ap</strain>
    </source>
</reference>
<keyword evidence="8 15" id="KW-0479">Metal-binding</keyword>
<evidence type="ECO:0000259" key="16">
    <source>
        <dbReference type="Pfam" id="PF00425"/>
    </source>
</evidence>
<keyword evidence="19" id="KW-1185">Reference proteome</keyword>
<protein>
    <recommendedName>
        <fullName evidence="6 15">Anthranilate synthase component 1</fullName>
        <ecNumber evidence="5 15">4.1.3.27</ecNumber>
    </recommendedName>
</protein>
<dbReference type="InterPro" id="IPR006805">
    <property type="entry name" value="Anth_synth_I_N"/>
</dbReference>
<dbReference type="PRINTS" id="PR00095">
    <property type="entry name" value="ANTSNTHASEI"/>
</dbReference>
<feature type="domain" description="Chorismate-utilising enzyme C-terminal" evidence="16">
    <location>
        <begin position="208"/>
        <end position="461"/>
    </location>
</feature>
<evidence type="ECO:0000256" key="1">
    <source>
        <dbReference type="ARBA" id="ARBA00001946"/>
    </source>
</evidence>
<evidence type="ECO:0000256" key="11">
    <source>
        <dbReference type="ARBA" id="ARBA00023141"/>
    </source>
</evidence>
<evidence type="ECO:0000256" key="4">
    <source>
        <dbReference type="ARBA" id="ARBA00011575"/>
    </source>
</evidence>
<dbReference type="EMBL" id="JAAEEH010000019">
    <property type="protein sequence ID" value="NDL67729.1"/>
    <property type="molecule type" value="Genomic_DNA"/>
</dbReference>
<keyword evidence="12 15" id="KW-0456">Lyase</keyword>
<comment type="function">
    <text evidence="13 15">Part of a heterotetrameric complex that catalyzes the two-step biosynthesis of anthranilate, an intermediate in the biosynthesis of L-tryptophan. In the first step, the glutamine-binding beta subunit (TrpG) of anthranilate synthase (AS) provides the glutamine amidotransferase activity which generates ammonia as a substrate that, along with chorismate, is used in the second step, catalyzed by the large alpha subunit of AS (TrpE) to produce anthranilate. In the absence of TrpG, TrpE can synthesize anthranilate directly from chorismate and high concentrations of ammonia.</text>
</comment>
<evidence type="ECO:0000256" key="8">
    <source>
        <dbReference type="ARBA" id="ARBA00022723"/>
    </source>
</evidence>
<evidence type="ECO:0000256" key="14">
    <source>
        <dbReference type="ARBA" id="ARBA00047683"/>
    </source>
</evidence>
<dbReference type="InterPro" id="IPR005256">
    <property type="entry name" value="Anth_synth_I_PabB"/>
</dbReference>
<organism evidence="18 19">
    <name type="scientific">Anaerotalea alkaliphila</name>
    <dbReference type="NCBI Taxonomy" id="2662126"/>
    <lineage>
        <taxon>Bacteria</taxon>
        <taxon>Bacillati</taxon>
        <taxon>Bacillota</taxon>
        <taxon>Clostridia</taxon>
        <taxon>Eubacteriales</taxon>
        <taxon>Anaerotalea</taxon>
    </lineage>
</organism>
<evidence type="ECO:0000256" key="5">
    <source>
        <dbReference type="ARBA" id="ARBA00012266"/>
    </source>
</evidence>
<dbReference type="Pfam" id="PF04715">
    <property type="entry name" value="Anth_synt_I_N"/>
    <property type="match status" value="1"/>
</dbReference>
<evidence type="ECO:0000313" key="18">
    <source>
        <dbReference type="EMBL" id="NDL67729.1"/>
    </source>
</evidence>
<evidence type="ECO:0000256" key="6">
    <source>
        <dbReference type="ARBA" id="ARBA00020653"/>
    </source>
</evidence>
<dbReference type="PANTHER" id="PTHR11236">
    <property type="entry name" value="AMINOBENZOATE/ANTHRANILATE SYNTHASE"/>
    <property type="match status" value="1"/>
</dbReference>
<keyword evidence="9 15" id="KW-0822">Tryptophan biosynthesis</keyword>
<evidence type="ECO:0000256" key="13">
    <source>
        <dbReference type="ARBA" id="ARBA00025634"/>
    </source>
</evidence>
<keyword evidence="7 15" id="KW-0028">Amino-acid biosynthesis</keyword>
<evidence type="ECO:0000256" key="2">
    <source>
        <dbReference type="ARBA" id="ARBA00004873"/>
    </source>
</evidence>
<evidence type="ECO:0000313" key="19">
    <source>
        <dbReference type="Proteomes" id="UP000461585"/>
    </source>
</evidence>
<feature type="domain" description="Anthranilate synthase component I N-terminal" evidence="17">
    <location>
        <begin position="16"/>
        <end position="159"/>
    </location>
</feature>
<evidence type="ECO:0000256" key="9">
    <source>
        <dbReference type="ARBA" id="ARBA00022822"/>
    </source>
</evidence>
<dbReference type="Proteomes" id="UP000461585">
    <property type="component" value="Unassembled WGS sequence"/>
</dbReference>
<dbReference type="RefSeq" id="WP_162370454.1">
    <property type="nucleotide sequence ID" value="NZ_JAAEEH010000019.1"/>
</dbReference>
<keyword evidence="10 15" id="KW-0460">Magnesium</keyword>
<dbReference type="Gene3D" id="3.60.120.10">
    <property type="entry name" value="Anthranilate synthase"/>
    <property type="match status" value="1"/>
</dbReference>
<accession>A0A7X5KME6</accession>
<dbReference type="AlphaFoldDB" id="A0A7X5KME6"/>
<evidence type="ECO:0000256" key="12">
    <source>
        <dbReference type="ARBA" id="ARBA00023239"/>
    </source>
</evidence>
<proteinExistence type="inferred from homology"/>
<evidence type="ECO:0000256" key="7">
    <source>
        <dbReference type="ARBA" id="ARBA00022605"/>
    </source>
</evidence>
<comment type="pathway">
    <text evidence="2 15">Amino-acid biosynthesis; L-tryptophan biosynthesis; L-tryptophan from chorismate: step 1/5.</text>
</comment>
<dbReference type="Pfam" id="PF00425">
    <property type="entry name" value="Chorismate_bind"/>
    <property type="match status" value="1"/>
</dbReference>
<dbReference type="UniPathway" id="UPA00035">
    <property type="reaction ID" value="UER00040"/>
</dbReference>
<gene>
    <name evidence="15 18" type="primary">trpE</name>
    <name evidence="18" type="ORF">GXN74_08225</name>
</gene>
<evidence type="ECO:0000259" key="17">
    <source>
        <dbReference type="Pfam" id="PF04715"/>
    </source>
</evidence>
<comment type="cofactor">
    <cofactor evidence="1 15">
        <name>Mg(2+)</name>
        <dbReference type="ChEBI" id="CHEBI:18420"/>
    </cofactor>
</comment>
<dbReference type="GO" id="GO:0004049">
    <property type="term" value="F:anthranilate synthase activity"/>
    <property type="evidence" value="ECO:0007669"/>
    <property type="project" value="UniProtKB-EC"/>
</dbReference>
<dbReference type="SUPFAM" id="SSF56322">
    <property type="entry name" value="ADC synthase"/>
    <property type="match status" value="1"/>
</dbReference>
<dbReference type="GO" id="GO:0000162">
    <property type="term" value="P:L-tryptophan biosynthetic process"/>
    <property type="evidence" value="ECO:0007669"/>
    <property type="project" value="UniProtKB-UniPathway"/>
</dbReference>
<evidence type="ECO:0000256" key="15">
    <source>
        <dbReference type="RuleBase" id="RU364045"/>
    </source>
</evidence>
<dbReference type="GO" id="GO:0046872">
    <property type="term" value="F:metal ion binding"/>
    <property type="evidence" value="ECO:0007669"/>
    <property type="project" value="UniProtKB-KW"/>
</dbReference>
<dbReference type="NCBIfam" id="TIGR00564">
    <property type="entry name" value="trpE_most"/>
    <property type="match status" value="1"/>
</dbReference>
<dbReference type="InterPro" id="IPR015890">
    <property type="entry name" value="Chorismate_C"/>
</dbReference>
<comment type="subunit">
    <text evidence="4 15">Heterotetramer consisting of two non-identical subunits: a beta subunit (TrpG) and a large alpha subunit (TrpE).</text>
</comment>
<comment type="caution">
    <text evidence="18">The sequence shown here is derived from an EMBL/GenBank/DDBJ whole genome shotgun (WGS) entry which is preliminary data.</text>
</comment>
<sequence length="471" mass="53542">MDKMVLKVYEEKIFGDVETPITLYKKYVRNSTGFLLESKEQPKGRYSFLAANPFLEIRAYGNQVQIYKEDVRGVLDKSQVEVREGKALDFVKEEIERYEIRNTTSIPFVGGAVGTVGYDMIKQYEKIPQENLDSVGTPDLHLLFIRELVVYDHYHHMIHLLVLEEENDAGAKKAEEKLADLHRMLKKDVLIEGESSQPPLQFQSNVSRKTFMDAVEKAKDYIYEGDIFQVVLSQRWSARTDLDPFSMYRKLRRVNPSPYLYYFNMGDYQIVGSSPEMLVDLRSGTIQTCPIAGTRRRGRSTEEDQELAKELLADPKERAEHVMLVDLGRNDMGKVSQIGSVHVKQFMEVQNYSHVMHIVSLVEGEKREDKDMFEVLMSFLPAGTLSGAPKIRAMEIIEELEISKRGIYGGAIGYFGFNGNMDMCIAIRTIVVKDGVVHIQSGAGIVADSEPEAEYEETVNKAKAMMAAINQ</sequence>
<dbReference type="InterPro" id="IPR005801">
    <property type="entry name" value="ADC_synthase"/>
</dbReference>
<dbReference type="EC" id="4.1.3.27" evidence="5 15"/>
<dbReference type="InterPro" id="IPR019999">
    <property type="entry name" value="Anth_synth_I-like"/>
</dbReference>
<keyword evidence="11 15" id="KW-0057">Aromatic amino acid biosynthesis</keyword>
<evidence type="ECO:0000256" key="3">
    <source>
        <dbReference type="ARBA" id="ARBA00009562"/>
    </source>
</evidence>
<evidence type="ECO:0000256" key="10">
    <source>
        <dbReference type="ARBA" id="ARBA00022842"/>
    </source>
</evidence>
<comment type="catalytic activity">
    <reaction evidence="14 15">
        <text>chorismate + L-glutamine = anthranilate + pyruvate + L-glutamate + H(+)</text>
        <dbReference type="Rhea" id="RHEA:21732"/>
        <dbReference type="ChEBI" id="CHEBI:15361"/>
        <dbReference type="ChEBI" id="CHEBI:15378"/>
        <dbReference type="ChEBI" id="CHEBI:16567"/>
        <dbReference type="ChEBI" id="CHEBI:29748"/>
        <dbReference type="ChEBI" id="CHEBI:29985"/>
        <dbReference type="ChEBI" id="CHEBI:58359"/>
        <dbReference type="EC" id="4.1.3.27"/>
    </reaction>
</comment>
<name>A0A7X5KME6_9FIRM</name>
<comment type="similarity">
    <text evidence="3 15">Belongs to the anthranilate synthase component I family.</text>
</comment>